<keyword evidence="5 10" id="KW-0378">Hydrolase</keyword>
<feature type="binding site" evidence="10">
    <location>
        <position position="12"/>
    </location>
    <ligand>
        <name>Mg(2+)</name>
        <dbReference type="ChEBI" id="CHEBI:18420"/>
    </ligand>
</feature>
<feature type="binding site" evidence="10">
    <location>
        <position position="95"/>
    </location>
    <ligand>
        <name>Zn(2+)</name>
        <dbReference type="ChEBI" id="CHEBI:29105"/>
    </ligand>
</feature>
<comment type="pathway">
    <text evidence="1 10">Amino-acid biosynthesis; L-histidine biosynthesis; L-histidine from 5-phospho-alpha-D-ribose 1-diphosphate: step 6/9.</text>
</comment>
<dbReference type="PANTHER" id="PTHR23133:SF2">
    <property type="entry name" value="IMIDAZOLEGLYCEROL-PHOSPHATE DEHYDRATASE"/>
    <property type="match status" value="1"/>
</dbReference>
<dbReference type="GO" id="GO:0004424">
    <property type="term" value="F:imidazoleglycerol-phosphate dehydratase activity"/>
    <property type="evidence" value="ECO:0007669"/>
    <property type="project" value="UniProtKB-EC"/>
</dbReference>
<dbReference type="InterPro" id="IPR005954">
    <property type="entry name" value="HisB_N"/>
</dbReference>
<dbReference type="InterPro" id="IPR020568">
    <property type="entry name" value="Ribosomal_Su5_D2-typ_SF"/>
</dbReference>
<keyword evidence="8 10" id="KW-0456">Lyase</keyword>
<comment type="catalytic activity">
    <reaction evidence="10">
        <text>L-histidinol phosphate + H2O = L-histidinol + phosphate</text>
        <dbReference type="Rhea" id="RHEA:14465"/>
        <dbReference type="ChEBI" id="CHEBI:15377"/>
        <dbReference type="ChEBI" id="CHEBI:43474"/>
        <dbReference type="ChEBI" id="CHEBI:57699"/>
        <dbReference type="ChEBI" id="CHEBI:57980"/>
        <dbReference type="EC" id="3.1.3.15"/>
    </reaction>
</comment>
<keyword evidence="10" id="KW-0862">Zinc</keyword>
<evidence type="ECO:0000256" key="3">
    <source>
        <dbReference type="ARBA" id="ARBA00022605"/>
    </source>
</evidence>
<dbReference type="InterPro" id="IPR023214">
    <property type="entry name" value="HAD_sf"/>
</dbReference>
<evidence type="ECO:0000256" key="7">
    <source>
        <dbReference type="ARBA" id="ARBA00023102"/>
    </source>
</evidence>
<dbReference type="Proteomes" id="UP001595904">
    <property type="component" value="Unassembled WGS sequence"/>
</dbReference>
<keyword evidence="9 10" id="KW-0511">Multifunctional enzyme</keyword>
<feature type="binding site" evidence="10">
    <location>
        <position position="130"/>
    </location>
    <ligand>
        <name>Mg(2+)</name>
        <dbReference type="ChEBI" id="CHEBI:18420"/>
    </ligand>
</feature>
<dbReference type="InterPro" id="IPR038494">
    <property type="entry name" value="IGPD_sf"/>
</dbReference>
<dbReference type="NCBIfam" id="NF002111">
    <property type="entry name" value="PRK00951.2-1"/>
    <property type="match status" value="1"/>
</dbReference>
<dbReference type="GO" id="GO:0004401">
    <property type="term" value="F:histidinol-phosphatase activity"/>
    <property type="evidence" value="ECO:0007669"/>
    <property type="project" value="UniProtKB-EC"/>
</dbReference>
<evidence type="ECO:0000313" key="11">
    <source>
        <dbReference type="EMBL" id="MFC4307702.1"/>
    </source>
</evidence>
<evidence type="ECO:0000256" key="6">
    <source>
        <dbReference type="ARBA" id="ARBA00022842"/>
    </source>
</evidence>
<dbReference type="Pfam" id="PF00475">
    <property type="entry name" value="IGPD"/>
    <property type="match status" value="1"/>
</dbReference>
<comment type="cofactor">
    <cofactor evidence="10">
        <name>Zn(2+)</name>
        <dbReference type="ChEBI" id="CHEBI:29105"/>
    </cofactor>
</comment>
<dbReference type="NCBIfam" id="TIGR01656">
    <property type="entry name" value="Histidinol-ppas"/>
    <property type="match status" value="1"/>
</dbReference>
<dbReference type="InterPro" id="IPR006549">
    <property type="entry name" value="HAD-SF_hydro_IIIA"/>
</dbReference>
<dbReference type="InterPro" id="IPR020566">
    <property type="entry name" value="His_synth_bifunc_HisB"/>
</dbReference>
<dbReference type="SUPFAM" id="SSF54211">
    <property type="entry name" value="Ribosomal protein S5 domain 2-like"/>
    <property type="match status" value="2"/>
</dbReference>
<keyword evidence="3 10" id="KW-0028">Amino-acid biosynthesis</keyword>
<accession>A0ABV8SJN3</accession>
<dbReference type="InterPro" id="IPR036412">
    <property type="entry name" value="HAD-like_sf"/>
</dbReference>
<evidence type="ECO:0000256" key="10">
    <source>
        <dbReference type="HAMAP-Rule" id="MF_01022"/>
    </source>
</evidence>
<name>A0ABV8SJN3_9GAMM</name>
<comment type="similarity">
    <text evidence="10">In the C-terminal section; belongs to the imidazoleglycerol-phosphate dehydratase family.</text>
</comment>
<reference evidence="12" key="1">
    <citation type="journal article" date="2019" name="Int. J. Syst. Evol. Microbiol.">
        <title>The Global Catalogue of Microorganisms (GCM) 10K type strain sequencing project: providing services to taxonomists for standard genome sequencing and annotation.</title>
        <authorList>
            <consortium name="The Broad Institute Genomics Platform"/>
            <consortium name="The Broad Institute Genome Sequencing Center for Infectious Disease"/>
            <person name="Wu L."/>
            <person name="Ma J."/>
        </authorList>
    </citation>
    <scope>NUCLEOTIDE SEQUENCE [LARGE SCALE GENOMIC DNA]</scope>
    <source>
        <strain evidence="12">CGMCC 1.10759</strain>
    </source>
</reference>
<dbReference type="CDD" id="cd07503">
    <property type="entry name" value="HAD_HisB-N"/>
    <property type="match status" value="1"/>
</dbReference>
<dbReference type="HAMAP" id="MF_01022">
    <property type="entry name" value="Bifunc_HisB"/>
    <property type="match status" value="1"/>
</dbReference>
<feature type="binding site" evidence="10">
    <location>
        <position position="10"/>
    </location>
    <ligand>
        <name>Mg(2+)</name>
        <dbReference type="ChEBI" id="CHEBI:18420"/>
    </ligand>
</feature>
<sequence>MSGQRVLFIDRDGTIITEPADKQIDSLQKFRLVPDVIAGLQRLRDAGYTFVMVSNQDGLGTESFPEPTFREPHEFLRELLKSQGITFAEEFICPHKPADNCQCRKPKTGLLDDYLKKTPIDREHSYVIGDRETDLQLATNLGIQGIRVRTDETPGDTWPEITARLTAKARTATVVRKTKETDIKVEVNLDRETPIHIETGLGFFDHMLEQIAKHGGFSLQLTCKGDLHIDEHHTVEDCALALGQALKQALGDKRGIHRYGFLLPMDEALAQVAIDLSGRPYFVFEGQFGRDSVGQLPTELVPHFFRSLAETLGAAINLKVQGENTHHMIEACFKGVGRTLRQAFRITDTELPSTKGTL</sequence>
<dbReference type="CDD" id="cd07914">
    <property type="entry name" value="IGPD"/>
    <property type="match status" value="1"/>
</dbReference>
<dbReference type="NCBIfam" id="TIGR01261">
    <property type="entry name" value="hisB_Nterm"/>
    <property type="match status" value="1"/>
</dbReference>
<dbReference type="PROSITE" id="PS00955">
    <property type="entry name" value="IGP_DEHYDRATASE_2"/>
    <property type="match status" value="1"/>
</dbReference>
<dbReference type="EC" id="3.1.3.15" evidence="10"/>
<feature type="active site" description="Proton donor" evidence="10">
    <location>
        <position position="12"/>
    </location>
</feature>
<dbReference type="SUPFAM" id="SSF56784">
    <property type="entry name" value="HAD-like"/>
    <property type="match status" value="1"/>
</dbReference>
<dbReference type="NCBIfam" id="NF003937">
    <property type="entry name" value="PRK05446.1"/>
    <property type="match status" value="1"/>
</dbReference>
<organism evidence="11 12">
    <name type="scientific">Steroidobacter flavus</name>
    <dbReference type="NCBI Taxonomy" id="1842136"/>
    <lineage>
        <taxon>Bacteria</taxon>
        <taxon>Pseudomonadati</taxon>
        <taxon>Pseudomonadota</taxon>
        <taxon>Gammaproteobacteria</taxon>
        <taxon>Steroidobacterales</taxon>
        <taxon>Steroidobacteraceae</taxon>
        <taxon>Steroidobacter</taxon>
    </lineage>
</organism>
<dbReference type="PANTHER" id="PTHR23133">
    <property type="entry name" value="IMIDAZOLEGLYCEROL-PHOSPHATE DEHYDRATASE HIS7"/>
    <property type="match status" value="1"/>
</dbReference>
<feature type="region of interest" description="Histidinol-phosphatase" evidence="10">
    <location>
        <begin position="1"/>
        <end position="169"/>
    </location>
</feature>
<feature type="binding site" evidence="10">
    <location>
        <position position="93"/>
    </location>
    <ligand>
        <name>Zn(2+)</name>
        <dbReference type="ChEBI" id="CHEBI:29105"/>
    </ligand>
</feature>
<dbReference type="NCBIfam" id="NF002114">
    <property type="entry name" value="PRK00951.2-4"/>
    <property type="match status" value="1"/>
</dbReference>
<dbReference type="InterPro" id="IPR000807">
    <property type="entry name" value="ImidazoleglycerolP_deHydtase"/>
</dbReference>
<comment type="catalytic activity">
    <reaction evidence="10">
        <text>D-erythro-1-(imidazol-4-yl)glycerol 3-phosphate = 3-(imidazol-4-yl)-2-oxopropyl phosphate + H2O</text>
        <dbReference type="Rhea" id="RHEA:11040"/>
        <dbReference type="ChEBI" id="CHEBI:15377"/>
        <dbReference type="ChEBI" id="CHEBI:57766"/>
        <dbReference type="ChEBI" id="CHEBI:58278"/>
        <dbReference type="EC" id="4.2.1.19"/>
    </reaction>
</comment>
<dbReference type="Gene3D" id="3.40.50.1000">
    <property type="entry name" value="HAD superfamily/HAD-like"/>
    <property type="match status" value="1"/>
</dbReference>
<evidence type="ECO:0000256" key="2">
    <source>
        <dbReference type="ARBA" id="ARBA00022490"/>
    </source>
</evidence>
<comment type="pathway">
    <text evidence="10">Amino-acid biosynthesis; L-histidine biosynthesis; L-histidine from 5-phospho-alpha-D-ribose 1-diphosphate: step 8/9.</text>
</comment>
<evidence type="ECO:0000256" key="4">
    <source>
        <dbReference type="ARBA" id="ARBA00022723"/>
    </source>
</evidence>
<dbReference type="Gene3D" id="3.30.230.40">
    <property type="entry name" value="Imidazole glycerol phosphate dehydratase, domain 1"/>
    <property type="match status" value="2"/>
</dbReference>
<keyword evidence="6 10" id="KW-0460">Magnesium</keyword>
<keyword evidence="2 10" id="KW-0963">Cytoplasm</keyword>
<gene>
    <name evidence="10 11" type="primary">hisB</name>
    <name evidence="11" type="ORF">ACFPN2_01295</name>
</gene>
<dbReference type="InterPro" id="IPR006543">
    <property type="entry name" value="Histidinol-phos"/>
</dbReference>
<evidence type="ECO:0000256" key="8">
    <source>
        <dbReference type="ARBA" id="ARBA00023239"/>
    </source>
</evidence>
<evidence type="ECO:0000256" key="1">
    <source>
        <dbReference type="ARBA" id="ARBA00005047"/>
    </source>
</evidence>
<dbReference type="HAMAP" id="MF_00076">
    <property type="entry name" value="HisB"/>
    <property type="match status" value="1"/>
</dbReference>
<keyword evidence="4 10" id="KW-0479">Metal-binding</keyword>
<keyword evidence="12" id="KW-1185">Reference proteome</keyword>
<comment type="similarity">
    <text evidence="10">In the N-terminal section; belongs to the histidinol-phosphatase family.</text>
</comment>
<evidence type="ECO:0000313" key="12">
    <source>
        <dbReference type="Proteomes" id="UP001595904"/>
    </source>
</evidence>
<evidence type="ECO:0000256" key="9">
    <source>
        <dbReference type="ARBA" id="ARBA00023268"/>
    </source>
</evidence>
<feature type="active site" description="Nucleophile" evidence="10">
    <location>
        <position position="10"/>
    </location>
</feature>
<dbReference type="EC" id="4.2.1.19" evidence="10"/>
<keyword evidence="7 10" id="KW-0368">Histidine biosynthesis</keyword>
<feature type="binding site" evidence="10">
    <location>
        <position position="103"/>
    </location>
    <ligand>
        <name>Zn(2+)</name>
        <dbReference type="ChEBI" id="CHEBI:29105"/>
    </ligand>
</feature>
<protein>
    <recommendedName>
        <fullName evidence="10">Histidine biosynthesis bifunctional protein HisB</fullName>
    </recommendedName>
    <domain>
        <recommendedName>
            <fullName evidence="10">Histidinol-phosphatase</fullName>
            <ecNumber evidence="10">3.1.3.15</ecNumber>
        </recommendedName>
    </domain>
    <domain>
        <recommendedName>
            <fullName evidence="10">Imidazoleglycerol-phosphate dehydratase</fullName>
            <shortName evidence="10">IGPD</shortName>
            <ecNumber evidence="10">4.2.1.19</ecNumber>
        </recommendedName>
    </domain>
</protein>
<dbReference type="PROSITE" id="PS00954">
    <property type="entry name" value="IGP_DEHYDRATASE_1"/>
    <property type="match status" value="1"/>
</dbReference>
<dbReference type="InterPro" id="IPR020565">
    <property type="entry name" value="ImidazoleglycerP_deHydtase_CS"/>
</dbReference>
<dbReference type="Pfam" id="PF13242">
    <property type="entry name" value="Hydrolase_like"/>
    <property type="match status" value="1"/>
</dbReference>
<evidence type="ECO:0000256" key="5">
    <source>
        <dbReference type="ARBA" id="ARBA00022801"/>
    </source>
</evidence>
<comment type="cofactor">
    <cofactor evidence="10">
        <name>Mg(2+)</name>
        <dbReference type="ChEBI" id="CHEBI:18420"/>
    </cofactor>
</comment>
<proteinExistence type="inferred from homology"/>
<feature type="binding site" evidence="10">
    <location>
        <position position="101"/>
    </location>
    <ligand>
        <name>Zn(2+)</name>
        <dbReference type="ChEBI" id="CHEBI:29105"/>
    </ligand>
</feature>
<dbReference type="EMBL" id="JBHSDU010000001">
    <property type="protein sequence ID" value="MFC4307702.1"/>
    <property type="molecule type" value="Genomic_DNA"/>
</dbReference>
<dbReference type="RefSeq" id="WP_380594189.1">
    <property type="nucleotide sequence ID" value="NZ_JBHSDU010000001.1"/>
</dbReference>
<comment type="caution">
    <text evidence="11">The sequence shown here is derived from an EMBL/GenBank/DDBJ whole genome shotgun (WGS) entry which is preliminary data.</text>
</comment>
<comment type="subcellular location">
    <subcellularLocation>
        <location evidence="10">Cytoplasm</location>
    </subcellularLocation>
</comment>
<dbReference type="NCBIfam" id="TIGR01662">
    <property type="entry name" value="HAD-SF-IIIA"/>
    <property type="match status" value="1"/>
</dbReference>
<feature type="region of interest" description="Imidazoleglycerol-phosphate dehydratase" evidence="10">
    <location>
        <begin position="170"/>
        <end position="358"/>
    </location>
</feature>